<sequence length="39" mass="4257">MDDGPLIEMTDASEGADSPWLGVVFFLLFLALLVLLYAL</sequence>
<keyword evidence="1" id="KW-0472">Membrane</keyword>
<evidence type="ECO:0000256" key="1">
    <source>
        <dbReference type="SAM" id="Phobius"/>
    </source>
</evidence>
<gene>
    <name evidence="2" type="ORF">GCM10009037_21860</name>
</gene>
<keyword evidence="1" id="KW-0812">Transmembrane</keyword>
<dbReference type="AlphaFoldDB" id="A0A830F4H3"/>
<dbReference type="EMBL" id="BMPF01000003">
    <property type="protein sequence ID" value="GGL37869.1"/>
    <property type="molecule type" value="Genomic_DNA"/>
</dbReference>
<feature type="transmembrane region" description="Helical" evidence="1">
    <location>
        <begin position="20"/>
        <end position="38"/>
    </location>
</feature>
<comment type="caution">
    <text evidence="2">The sequence shown here is derived from an EMBL/GenBank/DDBJ whole genome shotgun (WGS) entry which is preliminary data.</text>
</comment>
<accession>A0A830F4H3</accession>
<keyword evidence="3" id="KW-1185">Reference proteome</keyword>
<name>A0A830F4H3_9EURY</name>
<reference evidence="2 3" key="1">
    <citation type="journal article" date="2019" name="Int. J. Syst. Evol. Microbiol.">
        <title>The Global Catalogue of Microorganisms (GCM) 10K type strain sequencing project: providing services to taxonomists for standard genome sequencing and annotation.</title>
        <authorList>
            <consortium name="The Broad Institute Genomics Platform"/>
            <consortium name="The Broad Institute Genome Sequencing Center for Infectious Disease"/>
            <person name="Wu L."/>
            <person name="Ma J."/>
        </authorList>
    </citation>
    <scope>NUCLEOTIDE SEQUENCE [LARGE SCALE GENOMIC DNA]</scope>
    <source>
        <strain evidence="2 3">JCM 19585</strain>
    </source>
</reference>
<evidence type="ECO:0000313" key="2">
    <source>
        <dbReference type="EMBL" id="GGL37869.1"/>
    </source>
</evidence>
<keyword evidence="1" id="KW-1133">Transmembrane helix</keyword>
<proteinExistence type="predicted"/>
<organism evidence="2 3">
    <name type="scientific">Halarchaeum grantii</name>
    <dbReference type="NCBI Taxonomy" id="1193105"/>
    <lineage>
        <taxon>Archaea</taxon>
        <taxon>Methanobacteriati</taxon>
        <taxon>Methanobacteriota</taxon>
        <taxon>Stenosarchaea group</taxon>
        <taxon>Halobacteria</taxon>
        <taxon>Halobacteriales</taxon>
        <taxon>Halobacteriaceae</taxon>
    </lineage>
</organism>
<dbReference type="Proteomes" id="UP000628840">
    <property type="component" value="Unassembled WGS sequence"/>
</dbReference>
<protein>
    <submittedName>
        <fullName evidence="2">Uncharacterized protein</fullName>
    </submittedName>
</protein>
<evidence type="ECO:0000313" key="3">
    <source>
        <dbReference type="Proteomes" id="UP000628840"/>
    </source>
</evidence>